<evidence type="ECO:0000313" key="4">
    <source>
        <dbReference type="Proteomes" id="UP000053424"/>
    </source>
</evidence>
<keyword evidence="4" id="KW-1185">Reference proteome</keyword>
<dbReference type="Proteomes" id="UP000053424">
    <property type="component" value="Unassembled WGS sequence"/>
</dbReference>
<evidence type="ECO:0008006" key="5">
    <source>
        <dbReference type="Google" id="ProtNLM"/>
    </source>
</evidence>
<gene>
    <name evidence="3" type="ORF">M413DRAFT_447480</name>
</gene>
<evidence type="ECO:0000256" key="1">
    <source>
        <dbReference type="SAM" id="MobiDB-lite"/>
    </source>
</evidence>
<feature type="signal peptide" evidence="2">
    <location>
        <begin position="1"/>
        <end position="25"/>
    </location>
</feature>
<dbReference type="HOGENOM" id="CLU_1102896_0_0_1"/>
<name>A0A0C3BR76_HEBCY</name>
<feature type="region of interest" description="Disordered" evidence="1">
    <location>
        <begin position="193"/>
        <end position="213"/>
    </location>
</feature>
<dbReference type="AlphaFoldDB" id="A0A0C3BR76"/>
<reference evidence="4" key="2">
    <citation type="submission" date="2015-01" db="EMBL/GenBank/DDBJ databases">
        <title>Evolutionary Origins and Diversification of the Mycorrhizal Mutualists.</title>
        <authorList>
            <consortium name="DOE Joint Genome Institute"/>
            <consortium name="Mycorrhizal Genomics Consortium"/>
            <person name="Kohler A."/>
            <person name="Kuo A."/>
            <person name="Nagy L.G."/>
            <person name="Floudas D."/>
            <person name="Copeland A."/>
            <person name="Barry K.W."/>
            <person name="Cichocki N."/>
            <person name="Veneault-Fourrey C."/>
            <person name="LaButti K."/>
            <person name="Lindquist E.A."/>
            <person name="Lipzen A."/>
            <person name="Lundell T."/>
            <person name="Morin E."/>
            <person name="Murat C."/>
            <person name="Riley R."/>
            <person name="Ohm R."/>
            <person name="Sun H."/>
            <person name="Tunlid A."/>
            <person name="Henrissat B."/>
            <person name="Grigoriev I.V."/>
            <person name="Hibbett D.S."/>
            <person name="Martin F."/>
        </authorList>
    </citation>
    <scope>NUCLEOTIDE SEQUENCE [LARGE SCALE GENOMIC DNA]</scope>
    <source>
        <strain evidence="4">h7</strain>
    </source>
</reference>
<dbReference type="EMBL" id="KN831787">
    <property type="protein sequence ID" value="KIM39145.1"/>
    <property type="molecule type" value="Genomic_DNA"/>
</dbReference>
<evidence type="ECO:0000313" key="3">
    <source>
        <dbReference type="EMBL" id="KIM39145.1"/>
    </source>
</evidence>
<feature type="compositionally biased region" description="Polar residues" evidence="1">
    <location>
        <begin position="127"/>
        <end position="142"/>
    </location>
</feature>
<proteinExistence type="predicted"/>
<accession>A0A0C3BR76</accession>
<reference evidence="3 4" key="1">
    <citation type="submission" date="2014-04" db="EMBL/GenBank/DDBJ databases">
        <authorList>
            <consortium name="DOE Joint Genome Institute"/>
            <person name="Kuo A."/>
            <person name="Gay G."/>
            <person name="Dore J."/>
            <person name="Kohler A."/>
            <person name="Nagy L.G."/>
            <person name="Floudas D."/>
            <person name="Copeland A."/>
            <person name="Barry K.W."/>
            <person name="Cichocki N."/>
            <person name="Veneault-Fourrey C."/>
            <person name="LaButti K."/>
            <person name="Lindquist E.A."/>
            <person name="Lipzen A."/>
            <person name="Lundell T."/>
            <person name="Morin E."/>
            <person name="Murat C."/>
            <person name="Sun H."/>
            <person name="Tunlid A."/>
            <person name="Henrissat B."/>
            <person name="Grigoriev I.V."/>
            <person name="Hibbett D.S."/>
            <person name="Martin F."/>
            <person name="Nordberg H.P."/>
            <person name="Cantor M.N."/>
            <person name="Hua S.X."/>
        </authorList>
    </citation>
    <scope>NUCLEOTIDE SEQUENCE [LARGE SCALE GENOMIC DNA]</scope>
    <source>
        <strain evidence="4">h7</strain>
    </source>
</reference>
<protein>
    <recommendedName>
        <fullName evidence="5">DUF1771 domain-containing protein</fullName>
    </recommendedName>
</protein>
<feature type="region of interest" description="Disordered" evidence="1">
    <location>
        <begin position="120"/>
        <end position="142"/>
    </location>
</feature>
<evidence type="ECO:0000256" key="2">
    <source>
        <dbReference type="SAM" id="SignalP"/>
    </source>
</evidence>
<keyword evidence="2" id="KW-0732">Signal</keyword>
<organism evidence="3 4">
    <name type="scientific">Hebeloma cylindrosporum</name>
    <dbReference type="NCBI Taxonomy" id="76867"/>
    <lineage>
        <taxon>Eukaryota</taxon>
        <taxon>Fungi</taxon>
        <taxon>Dikarya</taxon>
        <taxon>Basidiomycota</taxon>
        <taxon>Agaricomycotina</taxon>
        <taxon>Agaricomycetes</taxon>
        <taxon>Agaricomycetidae</taxon>
        <taxon>Agaricales</taxon>
        <taxon>Agaricineae</taxon>
        <taxon>Hymenogastraceae</taxon>
        <taxon>Hebeloma</taxon>
    </lineage>
</organism>
<sequence length="252" mass="27628">MLFKRSCRGFLALLCLFLLVVQVVAVPPKAKSSRFKKSFGSLFKTLAVKNLLHKARVSLHSKARFAHTKAHQEASAAAWHHQVYAKSVSGAERVSHNLAAERYKKDAADHLTSVRSHGIEEGLRHGQSAQEAQESIRQGHSGHQNALLGHSLMVAAQEHRKTAAAHAQAATIAHGRGHQVVRNLHFNLRASHSQQASAHAKHALEHSQGMPTESTQANIHNDIAAAQKSADDARAWRKMAEVTINHQDHPPN</sequence>
<feature type="chain" id="PRO_5002162112" description="DUF1771 domain-containing protein" evidence="2">
    <location>
        <begin position="26"/>
        <end position="252"/>
    </location>
</feature>